<evidence type="ECO:0000313" key="2">
    <source>
        <dbReference type="Proteomes" id="UP000184386"/>
    </source>
</evidence>
<dbReference type="AlphaFoldDB" id="A0A1M7BL65"/>
<sequence length="119" mass="13887">MLYILGNRYLKNCQSVEGSIPKEVMETADMILEVLEDNYNCGNMPFMAGGYVALIRENQKGLYEKFLYQYKLTSDMAEYKDLILEQDGAVWYQEYYQLATEYGIVVIYCVPDKKTWIEG</sequence>
<dbReference type="Proteomes" id="UP000184386">
    <property type="component" value="Unassembled WGS sequence"/>
</dbReference>
<dbReference type="RefSeq" id="WP_073280077.1">
    <property type="nucleotide sequence ID" value="NZ_FRAC01000037.1"/>
</dbReference>
<accession>A0A1M7BL65</accession>
<name>A0A1M7BL65_9FIRM</name>
<reference evidence="1 2" key="1">
    <citation type="submission" date="2016-11" db="EMBL/GenBank/DDBJ databases">
        <authorList>
            <person name="Jaros S."/>
            <person name="Januszkiewicz K."/>
            <person name="Wedrychowicz H."/>
        </authorList>
    </citation>
    <scope>NUCLEOTIDE SEQUENCE [LARGE SCALE GENOMIC DNA]</scope>
    <source>
        <strain evidence="1 2">DSM 15929</strain>
    </source>
</reference>
<proteinExistence type="predicted"/>
<dbReference type="STRING" id="1121322.SAMN02745136_05173"/>
<organism evidence="1 2">
    <name type="scientific">Anaerocolumna jejuensis DSM 15929</name>
    <dbReference type="NCBI Taxonomy" id="1121322"/>
    <lineage>
        <taxon>Bacteria</taxon>
        <taxon>Bacillati</taxon>
        <taxon>Bacillota</taxon>
        <taxon>Clostridia</taxon>
        <taxon>Lachnospirales</taxon>
        <taxon>Lachnospiraceae</taxon>
        <taxon>Anaerocolumna</taxon>
    </lineage>
</organism>
<protein>
    <submittedName>
        <fullName evidence="1">Uncharacterized protein</fullName>
    </submittedName>
</protein>
<gene>
    <name evidence="1" type="ORF">SAMN02745136_05173</name>
</gene>
<dbReference type="OrthoDB" id="2056710at2"/>
<dbReference type="EMBL" id="FRAC01000037">
    <property type="protein sequence ID" value="SHL55711.1"/>
    <property type="molecule type" value="Genomic_DNA"/>
</dbReference>
<evidence type="ECO:0000313" key="1">
    <source>
        <dbReference type="EMBL" id="SHL55711.1"/>
    </source>
</evidence>
<keyword evidence="2" id="KW-1185">Reference proteome</keyword>